<evidence type="ECO:0000313" key="7">
    <source>
        <dbReference type="EMBL" id="RCS23836.1"/>
    </source>
</evidence>
<dbReference type="PANTHER" id="PTHR11070:SF2">
    <property type="entry name" value="ATP-DEPENDENT DNA HELICASE SRS2"/>
    <property type="match status" value="1"/>
</dbReference>
<protein>
    <recommendedName>
        <fullName evidence="5">DNA 3'-5' helicase II</fullName>
    </recommendedName>
</protein>
<dbReference type="SUPFAM" id="SSF52540">
    <property type="entry name" value="P-loop containing nucleoside triphosphate hydrolases"/>
    <property type="match status" value="1"/>
</dbReference>
<dbReference type="Pfam" id="PF00580">
    <property type="entry name" value="UvrD-helicase"/>
    <property type="match status" value="1"/>
</dbReference>
<dbReference type="EMBL" id="QOZG01000004">
    <property type="protein sequence ID" value="RCS23836.1"/>
    <property type="molecule type" value="Genomic_DNA"/>
</dbReference>
<dbReference type="GO" id="GO:0005524">
    <property type="term" value="F:ATP binding"/>
    <property type="evidence" value="ECO:0007669"/>
    <property type="project" value="UniProtKB-KW"/>
</dbReference>
<evidence type="ECO:0000256" key="5">
    <source>
        <dbReference type="ARBA" id="ARBA00034923"/>
    </source>
</evidence>
<dbReference type="GO" id="GO:0043138">
    <property type="term" value="F:3'-5' DNA helicase activity"/>
    <property type="evidence" value="ECO:0007669"/>
    <property type="project" value="TreeGrafter"/>
</dbReference>
<keyword evidence="1" id="KW-0547">Nucleotide-binding</keyword>
<dbReference type="PANTHER" id="PTHR11070">
    <property type="entry name" value="UVRD / RECB / PCRA DNA HELICASE FAMILY MEMBER"/>
    <property type="match status" value="1"/>
</dbReference>
<dbReference type="InterPro" id="IPR014016">
    <property type="entry name" value="UvrD-like_ATP-bd"/>
</dbReference>
<evidence type="ECO:0000256" key="1">
    <source>
        <dbReference type="ARBA" id="ARBA00022741"/>
    </source>
</evidence>
<feature type="domain" description="UvrD-like helicase ATP-binding" evidence="6">
    <location>
        <begin position="124"/>
        <end position="172"/>
    </location>
</feature>
<keyword evidence="8" id="KW-1185">Reference proteome</keyword>
<evidence type="ECO:0000256" key="3">
    <source>
        <dbReference type="ARBA" id="ARBA00022806"/>
    </source>
</evidence>
<dbReference type="GO" id="GO:0000725">
    <property type="term" value="P:recombinational repair"/>
    <property type="evidence" value="ECO:0007669"/>
    <property type="project" value="TreeGrafter"/>
</dbReference>
<dbReference type="Proteomes" id="UP000253420">
    <property type="component" value="Unassembled WGS sequence"/>
</dbReference>
<dbReference type="InterPro" id="IPR000212">
    <property type="entry name" value="DNA_helicase_UvrD/REP"/>
</dbReference>
<dbReference type="OrthoDB" id="7211215at2"/>
<reference evidence="7 8" key="1">
    <citation type="submission" date="2018-07" db="EMBL/GenBank/DDBJ databases">
        <title>The draft genome of Phyllobacterium salinisoli.</title>
        <authorList>
            <person name="Liu L."/>
            <person name="Li L."/>
            <person name="Zhang X."/>
            <person name="Liang L."/>
        </authorList>
    </citation>
    <scope>NUCLEOTIDE SEQUENCE [LARGE SCALE GENOMIC DNA]</scope>
    <source>
        <strain evidence="7 8">LLAN61</strain>
    </source>
</reference>
<proteinExistence type="predicted"/>
<name>A0A368K366_9HYPH</name>
<accession>A0A368K366</accession>
<dbReference type="GO" id="GO:0016787">
    <property type="term" value="F:hydrolase activity"/>
    <property type="evidence" value="ECO:0007669"/>
    <property type="project" value="UniProtKB-KW"/>
</dbReference>
<evidence type="ECO:0000256" key="2">
    <source>
        <dbReference type="ARBA" id="ARBA00022801"/>
    </source>
</evidence>
<dbReference type="InterPro" id="IPR027417">
    <property type="entry name" value="P-loop_NTPase"/>
</dbReference>
<dbReference type="Gene3D" id="3.40.50.300">
    <property type="entry name" value="P-loop containing nucleotide triphosphate hydrolases"/>
    <property type="match status" value="1"/>
</dbReference>
<dbReference type="GO" id="GO:0003677">
    <property type="term" value="F:DNA binding"/>
    <property type="evidence" value="ECO:0007669"/>
    <property type="project" value="InterPro"/>
</dbReference>
<gene>
    <name evidence="7" type="ORF">DUT91_11220</name>
</gene>
<organism evidence="7 8">
    <name type="scientific">Phyllobacterium salinisoli</name>
    <dbReference type="NCBI Taxonomy" id="1899321"/>
    <lineage>
        <taxon>Bacteria</taxon>
        <taxon>Pseudomonadati</taxon>
        <taxon>Pseudomonadota</taxon>
        <taxon>Alphaproteobacteria</taxon>
        <taxon>Hyphomicrobiales</taxon>
        <taxon>Phyllobacteriaceae</taxon>
        <taxon>Phyllobacterium</taxon>
    </lineage>
</organism>
<evidence type="ECO:0000313" key="8">
    <source>
        <dbReference type="Proteomes" id="UP000253420"/>
    </source>
</evidence>
<dbReference type="RefSeq" id="WP_114440474.1">
    <property type="nucleotide sequence ID" value="NZ_QOZG01000004.1"/>
</dbReference>
<evidence type="ECO:0000256" key="4">
    <source>
        <dbReference type="ARBA" id="ARBA00022840"/>
    </source>
</evidence>
<keyword evidence="3 7" id="KW-0347">Helicase</keyword>
<evidence type="ECO:0000259" key="6">
    <source>
        <dbReference type="Pfam" id="PF00580"/>
    </source>
</evidence>
<sequence>MAPEADTDIARLAAGVRRGSIIAAAGCGKTEQIARAVGVSEHRRLILTHTHAGVDALTRRLKKLQIPSGKYRIDTIAGWCLRFAASFPQRSGILSTAPSSTAEWDAVYAAGACLLDSGAVDGVINSSYGGCFVDEYQDCTLQQHEVIRRLANHLPTCVFGDPLQAIFDFRGQTPVSWEKDVFPNFGQAAELTTPWRWKNAGNEDLAEWLRAVRLALQKDEILDLSNRPNCVTWTALPADPRHQQATVVRQCLESMRDDLLGNLIVIGDSTSENRRSALAQKLAQQGFVNIEAVGCKTLFAAARAIDESVGQARFKMLLAFAAKCMTGADKAELQRAVDARQQGRRLGQAKFGDLLQLTDAVIQDGGNASMLAFLQALRDRPGVRIYRREMYFAMQSALQTTTKTHPPSVHASIWEVQNRSRHAGRRLGIRSIGSTLLVKGLEFDRAIVTSTDAMNGKDWYVALTRATKTIGIISPSVRFTPAA</sequence>
<keyword evidence="2" id="KW-0378">Hydrolase</keyword>
<keyword evidence="4" id="KW-0067">ATP-binding</keyword>
<comment type="caution">
    <text evidence="7">The sequence shown here is derived from an EMBL/GenBank/DDBJ whole genome shotgun (WGS) entry which is preliminary data.</text>
</comment>
<dbReference type="AlphaFoldDB" id="A0A368K366"/>